<evidence type="ECO:0000256" key="6">
    <source>
        <dbReference type="ARBA" id="ARBA00022989"/>
    </source>
</evidence>
<gene>
    <name evidence="10" type="ORF">UV59_C0001G0028</name>
</gene>
<proteinExistence type="predicted"/>
<feature type="transmembrane region" description="Helical" evidence="8">
    <location>
        <begin position="238"/>
        <end position="260"/>
    </location>
</feature>
<dbReference type="PANTHER" id="PTHR48090:SF3">
    <property type="entry name" value="UNDECAPRENYL-PHOSPHATE 4-DEOXY-4-FORMAMIDO-L-ARABINOSE TRANSFERASE"/>
    <property type="match status" value="1"/>
</dbReference>
<feature type="domain" description="Glycosyltransferase 2-like" evidence="9">
    <location>
        <begin position="15"/>
        <end position="174"/>
    </location>
</feature>
<keyword evidence="7 8" id="KW-0472">Membrane</keyword>
<sequence>MEEKNLNQSLHKKISAVIACYLDGQAIPFMYERLRTVLRKIPVPYEIIFVNDASPDETKTVLKKITTKDKRVVAIHHTRNFGSQNAFSSGMRIATGDAVVLLDGDLQDPPELIAEFYRKWREGYEVVYGVRVKRDATLFLQIAYKLFYRIFRSTSYVSIPLDAGDFSLLDRKVVSALNSMPENNRYLRGLRTWVGFKQTGIPYRRPERAFGTTTNSLFKNLGWARKAIFSFSYAPLDFITVLAFLSVLISIIYIILQILLRIFRPELVPSGFSTVIILILFIGGVQLLCLSIIGSYIAHIYDEVKRRPPFIVESIWNDPRKPKLRKLS</sequence>
<evidence type="ECO:0000256" key="4">
    <source>
        <dbReference type="ARBA" id="ARBA00022692"/>
    </source>
</evidence>
<reference evidence="10 11" key="1">
    <citation type="journal article" date="2015" name="Nature">
        <title>rRNA introns, odd ribosomes, and small enigmatic genomes across a large radiation of phyla.</title>
        <authorList>
            <person name="Brown C.T."/>
            <person name="Hug L.A."/>
            <person name="Thomas B.C."/>
            <person name="Sharon I."/>
            <person name="Castelle C.J."/>
            <person name="Singh A."/>
            <person name="Wilkins M.J."/>
            <person name="Williams K.H."/>
            <person name="Banfield J.F."/>
        </authorList>
    </citation>
    <scope>NUCLEOTIDE SEQUENCE [LARGE SCALE GENOMIC DNA]</scope>
</reference>
<dbReference type="Gene3D" id="3.90.550.10">
    <property type="entry name" value="Spore Coat Polysaccharide Biosynthesis Protein SpsA, Chain A"/>
    <property type="match status" value="1"/>
</dbReference>
<evidence type="ECO:0000256" key="7">
    <source>
        <dbReference type="ARBA" id="ARBA00023136"/>
    </source>
</evidence>
<evidence type="ECO:0000259" key="9">
    <source>
        <dbReference type="Pfam" id="PF00535"/>
    </source>
</evidence>
<dbReference type="STRING" id="1618436.UV59_C0001G0028"/>
<evidence type="ECO:0000256" key="1">
    <source>
        <dbReference type="ARBA" id="ARBA00022475"/>
    </source>
</evidence>
<dbReference type="GO" id="GO:0016757">
    <property type="term" value="F:glycosyltransferase activity"/>
    <property type="evidence" value="ECO:0007669"/>
    <property type="project" value="UniProtKB-KW"/>
</dbReference>
<keyword evidence="1" id="KW-1003">Cell membrane</keyword>
<dbReference type="InterPro" id="IPR001173">
    <property type="entry name" value="Glyco_trans_2-like"/>
</dbReference>
<protein>
    <submittedName>
        <fullName evidence="10">NAD-dependent epimerase/dehydratase</fullName>
    </submittedName>
</protein>
<evidence type="ECO:0000313" key="11">
    <source>
        <dbReference type="Proteomes" id="UP000034543"/>
    </source>
</evidence>
<evidence type="ECO:0000256" key="8">
    <source>
        <dbReference type="SAM" id="Phobius"/>
    </source>
</evidence>
<dbReference type="InterPro" id="IPR050256">
    <property type="entry name" value="Glycosyltransferase_2"/>
</dbReference>
<evidence type="ECO:0000313" key="10">
    <source>
        <dbReference type="EMBL" id="KKS86305.1"/>
    </source>
</evidence>
<dbReference type="SUPFAM" id="SSF53448">
    <property type="entry name" value="Nucleotide-diphospho-sugar transferases"/>
    <property type="match status" value="1"/>
</dbReference>
<evidence type="ECO:0000256" key="5">
    <source>
        <dbReference type="ARBA" id="ARBA00022985"/>
    </source>
</evidence>
<dbReference type="Proteomes" id="UP000034543">
    <property type="component" value="Unassembled WGS sequence"/>
</dbReference>
<keyword evidence="2" id="KW-0328">Glycosyltransferase</keyword>
<keyword evidence="4 8" id="KW-0812">Transmembrane</keyword>
<dbReference type="PANTHER" id="PTHR48090">
    <property type="entry name" value="UNDECAPRENYL-PHOSPHATE 4-DEOXY-4-FORMAMIDO-L-ARABINOSE TRANSFERASE-RELATED"/>
    <property type="match status" value="1"/>
</dbReference>
<organism evidence="10 11">
    <name type="scientific">Candidatus Gottesmanbacteria bacterium GW2011_GWA1_43_11</name>
    <dbReference type="NCBI Taxonomy" id="1618436"/>
    <lineage>
        <taxon>Bacteria</taxon>
        <taxon>Candidatus Gottesmaniibacteriota</taxon>
    </lineage>
</organism>
<dbReference type="EMBL" id="LCFB01000001">
    <property type="protein sequence ID" value="KKS86305.1"/>
    <property type="molecule type" value="Genomic_DNA"/>
</dbReference>
<feature type="transmembrane region" description="Helical" evidence="8">
    <location>
        <begin position="272"/>
        <end position="298"/>
    </location>
</feature>
<keyword evidence="6 8" id="KW-1133">Transmembrane helix</keyword>
<keyword evidence="3" id="KW-0808">Transferase</keyword>
<dbReference type="AlphaFoldDB" id="A0A0G1CKH1"/>
<keyword evidence="5" id="KW-0448">Lipopolysaccharide biosynthesis</keyword>
<dbReference type="GO" id="GO:0005886">
    <property type="term" value="C:plasma membrane"/>
    <property type="evidence" value="ECO:0007669"/>
    <property type="project" value="TreeGrafter"/>
</dbReference>
<evidence type="ECO:0000256" key="2">
    <source>
        <dbReference type="ARBA" id="ARBA00022676"/>
    </source>
</evidence>
<dbReference type="Pfam" id="PF00535">
    <property type="entry name" value="Glycos_transf_2"/>
    <property type="match status" value="1"/>
</dbReference>
<name>A0A0G1CKH1_9BACT</name>
<dbReference type="GO" id="GO:0009103">
    <property type="term" value="P:lipopolysaccharide biosynthetic process"/>
    <property type="evidence" value="ECO:0007669"/>
    <property type="project" value="UniProtKB-KW"/>
</dbReference>
<dbReference type="CDD" id="cd04187">
    <property type="entry name" value="DPM1_like_bac"/>
    <property type="match status" value="1"/>
</dbReference>
<dbReference type="InterPro" id="IPR029044">
    <property type="entry name" value="Nucleotide-diphossugar_trans"/>
</dbReference>
<evidence type="ECO:0000256" key="3">
    <source>
        <dbReference type="ARBA" id="ARBA00022679"/>
    </source>
</evidence>
<accession>A0A0G1CKH1</accession>
<comment type="caution">
    <text evidence="10">The sequence shown here is derived from an EMBL/GenBank/DDBJ whole genome shotgun (WGS) entry which is preliminary data.</text>
</comment>